<protein>
    <submittedName>
        <fullName evidence="1">PLP-dependent transferase</fullName>
    </submittedName>
</protein>
<accession>A0ACD1E5T1</accession>
<reference evidence="1" key="1">
    <citation type="submission" date="2021-06" db="EMBL/GenBank/DDBJ databases">
        <authorList>
            <person name="Ellington A.J."/>
            <person name="Bryan N.C."/>
            <person name="Christner B.C."/>
            <person name="Reisch C.R."/>
        </authorList>
    </citation>
    <scope>NUCLEOTIDE SEQUENCE</scope>
    <source>
        <strain evidence="1">L6-1</strain>
    </source>
</reference>
<name>A0ACD1E5T1_9MICO</name>
<dbReference type="Proteomes" id="UP000681794">
    <property type="component" value="Chromosome"/>
</dbReference>
<dbReference type="EMBL" id="CP076544">
    <property type="protein sequence ID" value="QWS34323.1"/>
    <property type="molecule type" value="Genomic_DNA"/>
</dbReference>
<sequence>MDEQRGFTTEQVHGGFLPDTAHGARVPAIHMSSGFLFEDAAQARDRFAGTDDGYTYTRLGNPTNADVERRIALLEHGAEAILVGSGQAAATVAFLGLLGAGDHVVSAASIYEGTRGLLLQNLGRLGITVDFVTDARDLDAWAAAVRPETKAFFAETIPNPKNDVLDITGVAEVAHRAGVPLVVDNTLATPYLVRPVDHGADVVVHSASKFLSGHGAGLGGVVVDGGRFDWTTNPERWPHLTQADRALGGASHTDRYGRGAFIAYARDVVAARVGPTPSPFNAFLLRQGIETLSLRVERHVANALAVATWLEAQPEVTSVDHAGLASSPYHDLARRYLPRGAGSVFAFTLAGGEPAAHAFIDAVELFSRMTHLGDVRSLALHPASTTHAGRTPEERAAQGIDDGLVRLSVGIEDVADLVRDLERGFAAVRELAGTDREARPAPATTGTALGLPTSASAWVPEAVEAVAGAVPAALPVSAAVPAAVPVSGAVPTAAGAR</sequence>
<keyword evidence="1" id="KW-0808">Transferase</keyword>
<evidence type="ECO:0000313" key="2">
    <source>
        <dbReference type="Proteomes" id="UP000681794"/>
    </source>
</evidence>
<organism evidence="1 2">
    <name type="scientific">Curtobacterium aetherium</name>
    <dbReference type="NCBI Taxonomy" id="2841594"/>
    <lineage>
        <taxon>Bacteria</taxon>
        <taxon>Bacillati</taxon>
        <taxon>Actinomycetota</taxon>
        <taxon>Actinomycetes</taxon>
        <taxon>Micrococcales</taxon>
        <taxon>Microbacteriaceae</taxon>
        <taxon>Curtobacterium</taxon>
    </lineage>
</organism>
<proteinExistence type="predicted"/>
<keyword evidence="2" id="KW-1185">Reference proteome</keyword>
<evidence type="ECO:0000313" key="1">
    <source>
        <dbReference type="EMBL" id="QWS34323.1"/>
    </source>
</evidence>
<gene>
    <name evidence="1" type="ORF">KM842_03875</name>
</gene>